<sequence>MKMSSDEVCHISCSISSKLQPHIDFEVVVEYEYEALHEDELTLRLGDVIKNVRRIAEDGWMEGDLNGKRGLFPDNFVKYHGKQAASQTGSLERMQPMAFSMEPLGNRVLLYMI</sequence>
<feature type="domain" description="SH3" evidence="3">
    <location>
        <begin position="22"/>
        <end position="82"/>
    </location>
</feature>
<dbReference type="EMBL" id="SRMA01025186">
    <property type="protein sequence ID" value="TRY98163.1"/>
    <property type="molecule type" value="Genomic_DNA"/>
</dbReference>
<evidence type="ECO:0000313" key="5">
    <source>
        <dbReference type="Proteomes" id="UP000316079"/>
    </source>
</evidence>
<keyword evidence="1 2" id="KW-0728">SH3 domain</keyword>
<dbReference type="InterPro" id="IPR036028">
    <property type="entry name" value="SH3-like_dom_sf"/>
</dbReference>
<gene>
    <name evidence="4" type="ORF">DNTS_008609</name>
</gene>
<dbReference type="GO" id="GO:0016477">
    <property type="term" value="P:cell migration"/>
    <property type="evidence" value="ECO:0007669"/>
    <property type="project" value="TreeGrafter"/>
</dbReference>
<dbReference type="STRING" id="623744.A0A553R7M5"/>
<evidence type="ECO:0000313" key="4">
    <source>
        <dbReference type="EMBL" id="TRY98163.1"/>
    </source>
</evidence>
<reference evidence="4 5" key="1">
    <citation type="journal article" date="2019" name="Sci. Data">
        <title>Hybrid genome assembly and annotation of Danionella translucida.</title>
        <authorList>
            <person name="Kadobianskyi M."/>
            <person name="Schulze L."/>
            <person name="Schuelke M."/>
            <person name="Judkewitz B."/>
        </authorList>
    </citation>
    <scope>NUCLEOTIDE SEQUENCE [LARGE SCALE GENOMIC DNA]</scope>
    <source>
        <strain evidence="4 5">Bolton</strain>
    </source>
</reference>
<protein>
    <recommendedName>
        <fullName evidence="3">SH3 domain-containing protein</fullName>
    </recommendedName>
</protein>
<accession>A0A553R7M5</accession>
<proteinExistence type="predicted"/>
<dbReference type="Gene3D" id="2.30.30.40">
    <property type="entry name" value="SH3 Domains"/>
    <property type="match status" value="1"/>
</dbReference>
<name>A0A553R7M5_9TELE</name>
<dbReference type="Pfam" id="PF14604">
    <property type="entry name" value="SH3_9"/>
    <property type="match status" value="1"/>
</dbReference>
<dbReference type="Proteomes" id="UP000316079">
    <property type="component" value="Unassembled WGS sequence"/>
</dbReference>
<dbReference type="PANTHER" id="PTHR14167">
    <property type="entry name" value="SH3 DOMAIN-CONTAINING"/>
    <property type="match status" value="1"/>
</dbReference>
<dbReference type="GO" id="GO:0007015">
    <property type="term" value="P:actin filament organization"/>
    <property type="evidence" value="ECO:0007669"/>
    <property type="project" value="TreeGrafter"/>
</dbReference>
<dbReference type="CDD" id="cd12053">
    <property type="entry name" value="SH3_CD2AP_1"/>
    <property type="match status" value="1"/>
</dbReference>
<dbReference type="SUPFAM" id="SSF50044">
    <property type="entry name" value="SH3-domain"/>
    <property type="match status" value="1"/>
</dbReference>
<dbReference type="InterPro" id="IPR001452">
    <property type="entry name" value="SH3_domain"/>
</dbReference>
<evidence type="ECO:0000259" key="3">
    <source>
        <dbReference type="PROSITE" id="PS50002"/>
    </source>
</evidence>
<keyword evidence="5" id="KW-1185">Reference proteome</keyword>
<dbReference type="AlphaFoldDB" id="A0A553R7M5"/>
<dbReference type="PANTHER" id="PTHR14167:SF92">
    <property type="entry name" value="CIN85 AND CD2AP RELATED, ISOFORM J"/>
    <property type="match status" value="1"/>
</dbReference>
<dbReference type="SMART" id="SM00326">
    <property type="entry name" value="SH3"/>
    <property type="match status" value="1"/>
</dbReference>
<evidence type="ECO:0000256" key="1">
    <source>
        <dbReference type="ARBA" id="ARBA00022443"/>
    </source>
</evidence>
<dbReference type="OrthoDB" id="5340910at2759"/>
<dbReference type="PROSITE" id="PS50002">
    <property type="entry name" value="SH3"/>
    <property type="match status" value="1"/>
</dbReference>
<evidence type="ECO:0000256" key="2">
    <source>
        <dbReference type="PROSITE-ProRule" id="PRU00192"/>
    </source>
</evidence>
<comment type="caution">
    <text evidence="4">The sequence shown here is derived from an EMBL/GenBank/DDBJ whole genome shotgun (WGS) entry which is preliminary data.</text>
</comment>
<organism evidence="4 5">
    <name type="scientific">Danionella cerebrum</name>
    <dbReference type="NCBI Taxonomy" id="2873325"/>
    <lineage>
        <taxon>Eukaryota</taxon>
        <taxon>Metazoa</taxon>
        <taxon>Chordata</taxon>
        <taxon>Craniata</taxon>
        <taxon>Vertebrata</taxon>
        <taxon>Euteleostomi</taxon>
        <taxon>Actinopterygii</taxon>
        <taxon>Neopterygii</taxon>
        <taxon>Teleostei</taxon>
        <taxon>Ostariophysi</taxon>
        <taxon>Cypriniformes</taxon>
        <taxon>Danionidae</taxon>
        <taxon>Danioninae</taxon>
        <taxon>Danionella</taxon>
    </lineage>
</organism>
<dbReference type="InterPro" id="IPR035775">
    <property type="entry name" value="CD2AP_SH3_1"/>
</dbReference>
<dbReference type="PRINTS" id="PR00452">
    <property type="entry name" value="SH3DOMAIN"/>
</dbReference>
<dbReference type="InterPro" id="IPR050384">
    <property type="entry name" value="Endophilin_SH3RF"/>
</dbReference>